<gene>
    <name evidence="3" type="ORF">TDUB1175_LOCUS16416</name>
</gene>
<feature type="region of interest" description="Disordered" evidence="1">
    <location>
        <begin position="1"/>
        <end position="39"/>
    </location>
</feature>
<proteinExistence type="predicted"/>
<keyword evidence="2" id="KW-0472">Membrane</keyword>
<evidence type="ECO:0000313" key="3">
    <source>
        <dbReference type="EMBL" id="CAD8317621.1"/>
    </source>
</evidence>
<dbReference type="EMBL" id="HBED01032786">
    <property type="protein sequence ID" value="CAD8317621.1"/>
    <property type="molecule type" value="Transcribed_RNA"/>
</dbReference>
<organism evidence="3">
    <name type="scientific">Pseudictyota dubia</name>
    <dbReference type="NCBI Taxonomy" id="2749911"/>
    <lineage>
        <taxon>Eukaryota</taxon>
        <taxon>Sar</taxon>
        <taxon>Stramenopiles</taxon>
        <taxon>Ochrophyta</taxon>
        <taxon>Bacillariophyta</taxon>
        <taxon>Mediophyceae</taxon>
        <taxon>Biddulphiophycidae</taxon>
        <taxon>Eupodiscales</taxon>
        <taxon>Odontellaceae</taxon>
        <taxon>Pseudictyota</taxon>
    </lineage>
</organism>
<evidence type="ECO:0000256" key="1">
    <source>
        <dbReference type="SAM" id="MobiDB-lite"/>
    </source>
</evidence>
<accession>A0A7R9ZBH0</accession>
<sequence length="93" mass="9845">MGKKSKKPSAAAGATSEESTSLENSEEVSSVRRGKREQEAPFRPMWEGIAVWVLVFIVMQLVAQRAIKWYSDHYGGGGSDGSVGNGGDGGGDL</sequence>
<feature type="compositionally biased region" description="Low complexity" evidence="1">
    <location>
        <begin position="8"/>
        <end position="23"/>
    </location>
</feature>
<name>A0A7R9ZBH0_9STRA</name>
<keyword evidence="2" id="KW-0812">Transmembrane</keyword>
<keyword evidence="2" id="KW-1133">Transmembrane helix</keyword>
<evidence type="ECO:0000256" key="2">
    <source>
        <dbReference type="SAM" id="Phobius"/>
    </source>
</evidence>
<feature type="transmembrane region" description="Helical" evidence="2">
    <location>
        <begin position="45"/>
        <end position="63"/>
    </location>
</feature>
<reference evidence="3" key="1">
    <citation type="submission" date="2021-01" db="EMBL/GenBank/DDBJ databases">
        <authorList>
            <person name="Corre E."/>
            <person name="Pelletier E."/>
            <person name="Niang G."/>
            <person name="Scheremetjew M."/>
            <person name="Finn R."/>
            <person name="Kale V."/>
            <person name="Holt S."/>
            <person name="Cochrane G."/>
            <person name="Meng A."/>
            <person name="Brown T."/>
            <person name="Cohen L."/>
        </authorList>
    </citation>
    <scope>NUCLEOTIDE SEQUENCE</scope>
    <source>
        <strain evidence="3">CCMP147</strain>
    </source>
</reference>
<dbReference type="AlphaFoldDB" id="A0A7R9ZBH0"/>
<protein>
    <submittedName>
        <fullName evidence="3">Uncharacterized protein</fullName>
    </submittedName>
</protein>
<feature type="compositionally biased region" description="Gly residues" evidence="1">
    <location>
        <begin position="74"/>
        <end position="93"/>
    </location>
</feature>
<feature type="region of interest" description="Disordered" evidence="1">
    <location>
        <begin position="73"/>
        <end position="93"/>
    </location>
</feature>